<dbReference type="SUPFAM" id="SSF56519">
    <property type="entry name" value="Penicillin binding protein dimerisation domain"/>
    <property type="match status" value="1"/>
</dbReference>
<dbReference type="EMBL" id="JACRSN010000001">
    <property type="protein sequence ID" value="MBC8532654.1"/>
    <property type="molecule type" value="Genomic_DNA"/>
</dbReference>
<dbReference type="AlphaFoldDB" id="A0A926HQE3"/>
<evidence type="ECO:0000256" key="10">
    <source>
        <dbReference type="ARBA" id="ARBA00023316"/>
    </source>
</evidence>
<evidence type="ECO:0000313" key="14">
    <source>
        <dbReference type="Proteomes" id="UP000651482"/>
    </source>
</evidence>
<keyword evidence="8" id="KW-1133">Transmembrane helix</keyword>
<dbReference type="GO" id="GO:0009252">
    <property type="term" value="P:peptidoglycan biosynthetic process"/>
    <property type="evidence" value="ECO:0007669"/>
    <property type="project" value="UniProtKB-KW"/>
</dbReference>
<dbReference type="Pfam" id="PF00905">
    <property type="entry name" value="Transpeptidase"/>
    <property type="match status" value="1"/>
</dbReference>
<evidence type="ECO:0000256" key="8">
    <source>
        <dbReference type="ARBA" id="ARBA00022989"/>
    </source>
</evidence>
<evidence type="ECO:0000313" key="13">
    <source>
        <dbReference type="EMBL" id="MBC8532654.1"/>
    </source>
</evidence>
<name>A0A926HQE3_9FIRM</name>
<feature type="domain" description="Penicillin-binding protein transpeptidase" evidence="11">
    <location>
        <begin position="370"/>
        <end position="690"/>
    </location>
</feature>
<keyword evidence="4" id="KW-1003">Cell membrane</keyword>
<dbReference type="GO" id="GO:0005886">
    <property type="term" value="C:plasma membrane"/>
    <property type="evidence" value="ECO:0007669"/>
    <property type="project" value="UniProtKB-SubCell"/>
</dbReference>
<dbReference type="InterPro" id="IPR001460">
    <property type="entry name" value="PCN-bd_Tpept"/>
</dbReference>
<proteinExistence type="inferred from homology"/>
<dbReference type="SUPFAM" id="SSF56601">
    <property type="entry name" value="beta-lactamase/transpeptidase-like"/>
    <property type="match status" value="1"/>
</dbReference>
<dbReference type="Gene3D" id="3.90.1310.10">
    <property type="entry name" value="Penicillin-binding protein 2a (Domain 2)"/>
    <property type="match status" value="1"/>
</dbReference>
<evidence type="ECO:0000256" key="9">
    <source>
        <dbReference type="ARBA" id="ARBA00023136"/>
    </source>
</evidence>
<dbReference type="GO" id="GO:0071555">
    <property type="term" value="P:cell wall organization"/>
    <property type="evidence" value="ECO:0007669"/>
    <property type="project" value="UniProtKB-KW"/>
</dbReference>
<keyword evidence="14" id="KW-1185">Reference proteome</keyword>
<keyword evidence="5" id="KW-0812">Transmembrane</keyword>
<dbReference type="PANTHER" id="PTHR30627:SF2">
    <property type="entry name" value="PEPTIDOGLYCAN D,D-TRANSPEPTIDASE MRDA"/>
    <property type="match status" value="1"/>
</dbReference>
<dbReference type="InterPro" id="IPR012338">
    <property type="entry name" value="Beta-lactam/transpept-like"/>
</dbReference>
<comment type="caution">
    <text evidence="13">The sequence shown here is derived from an EMBL/GenBank/DDBJ whole genome shotgun (WGS) entry which is preliminary data.</text>
</comment>
<dbReference type="GO" id="GO:0071972">
    <property type="term" value="F:peptidoglycan L,D-transpeptidase activity"/>
    <property type="evidence" value="ECO:0007669"/>
    <property type="project" value="TreeGrafter"/>
</dbReference>
<evidence type="ECO:0000256" key="3">
    <source>
        <dbReference type="ARBA" id="ARBA00007171"/>
    </source>
</evidence>
<organism evidence="13 14">
    <name type="scientific">Yeguia hominis</name>
    <dbReference type="NCBI Taxonomy" id="2763662"/>
    <lineage>
        <taxon>Bacteria</taxon>
        <taxon>Bacillati</taxon>
        <taxon>Bacillota</taxon>
        <taxon>Clostridia</taxon>
        <taxon>Eubacteriales</taxon>
        <taxon>Yeguiaceae</taxon>
        <taxon>Yeguia</taxon>
    </lineage>
</organism>
<evidence type="ECO:0000256" key="1">
    <source>
        <dbReference type="ARBA" id="ARBA00004167"/>
    </source>
</evidence>
<evidence type="ECO:0000259" key="12">
    <source>
        <dbReference type="Pfam" id="PF03717"/>
    </source>
</evidence>
<comment type="subcellular location">
    <subcellularLocation>
        <location evidence="2">Cell membrane</location>
    </subcellularLocation>
    <subcellularLocation>
        <location evidence="1">Membrane</location>
        <topology evidence="1">Single-pass membrane protein</topology>
    </subcellularLocation>
</comment>
<dbReference type="GO" id="GO:0008658">
    <property type="term" value="F:penicillin binding"/>
    <property type="evidence" value="ECO:0007669"/>
    <property type="project" value="InterPro"/>
</dbReference>
<feature type="domain" description="Penicillin-binding protein dimerisation" evidence="12">
    <location>
        <begin position="55"/>
        <end position="305"/>
    </location>
</feature>
<dbReference type="InterPro" id="IPR050515">
    <property type="entry name" value="Beta-lactam/transpept"/>
</dbReference>
<dbReference type="Gene3D" id="3.40.710.10">
    <property type="entry name" value="DD-peptidase/beta-lactamase superfamily"/>
    <property type="match status" value="1"/>
</dbReference>
<gene>
    <name evidence="13" type="ORF">IAG03_01275</name>
</gene>
<dbReference type="Proteomes" id="UP000651482">
    <property type="component" value="Unassembled WGS sequence"/>
</dbReference>
<keyword evidence="10" id="KW-0961">Cell wall biogenesis/degradation</keyword>
<evidence type="ECO:0000256" key="6">
    <source>
        <dbReference type="ARBA" id="ARBA00022960"/>
    </source>
</evidence>
<comment type="similarity">
    <text evidence="3">Belongs to the transpeptidase family.</text>
</comment>
<accession>A0A926HQE3</accession>
<evidence type="ECO:0000256" key="2">
    <source>
        <dbReference type="ARBA" id="ARBA00004236"/>
    </source>
</evidence>
<dbReference type="PANTHER" id="PTHR30627">
    <property type="entry name" value="PEPTIDOGLYCAN D,D-TRANSPEPTIDASE"/>
    <property type="match status" value="1"/>
</dbReference>
<keyword evidence="9" id="KW-0472">Membrane</keyword>
<dbReference type="RefSeq" id="WP_249317864.1">
    <property type="nucleotide sequence ID" value="NZ_JACRSN010000001.1"/>
</dbReference>
<evidence type="ECO:0000256" key="7">
    <source>
        <dbReference type="ARBA" id="ARBA00022984"/>
    </source>
</evidence>
<dbReference type="Gene3D" id="1.10.10.1230">
    <property type="entry name" value="Penicillin-binding protein, N-terminal non-catalytic domain, head sub-domain"/>
    <property type="match status" value="1"/>
</dbReference>
<dbReference type="Pfam" id="PF03717">
    <property type="entry name" value="PBP_dimer"/>
    <property type="match status" value="1"/>
</dbReference>
<dbReference type="InterPro" id="IPR036138">
    <property type="entry name" value="PBP_dimer_sf"/>
</dbReference>
<evidence type="ECO:0000256" key="5">
    <source>
        <dbReference type="ARBA" id="ARBA00022692"/>
    </source>
</evidence>
<evidence type="ECO:0000256" key="4">
    <source>
        <dbReference type="ARBA" id="ARBA00022475"/>
    </source>
</evidence>
<dbReference type="InterPro" id="IPR005311">
    <property type="entry name" value="PBP_dimer"/>
</dbReference>
<keyword evidence="6" id="KW-0133">Cell shape</keyword>
<dbReference type="GO" id="GO:0008360">
    <property type="term" value="P:regulation of cell shape"/>
    <property type="evidence" value="ECO:0007669"/>
    <property type="project" value="UniProtKB-KW"/>
</dbReference>
<keyword evidence="7" id="KW-0573">Peptidoglycan synthesis</keyword>
<sequence>MKKEHPAVSRQLLCGLFLVLIFGVFAFRLAQWQLIEGADFLKESEETSSSFVVKTAARGEILDKDGNPLATNRTTYNLLFNSLEFKRATMNETIHALIALTEACNAKWVDRLPIQIDASGNYQFKEDSETEIDYMKSASMLRMNEYATAEDCVNAMCSGDFYNITGYSDEDALKIASVRYNMQRSQFSASYPYTFAEDLPIDAVTVISEYISGISGVSIEVSTTREYSVGTLAPHLVGMTGLLSAEEYDTLKEEGKTYSSENIAGYAYNDKIGKSGIEAALEEELRGTNGKIVLETDAEGNLLDSSEKSIAPNAGNTVYLTLDSNLQAVANASLAKNVKAAQSAGKEAQEAAIAAGSDETVGFGEDCTSGAAVVLRVKDFAVLASSTYPTYDLDKSLSDAAYYEKVLNDKRNPLFNRAMMGTYTPGSIFKPAVALAALQESAITSGTEIYCSGRYNNEDFADYHPGCLGVHGDTTVFTAIEKSCNIFFYETGYRLGIRSLTPYCSLLGLGEKTGIELPESTGILANPDEYKEVHNADWTDGITVQAAIGQSDNSFTPLQLATYAATIANNGVRLRTHLVDKVTDYTRETVLSQTEPEVMAELGVDQAYLDDVKYAMSLVTTDGGTGARFSDYGVKIAAKTGTATTVEGVHSDNVTFIAFAPYEDPEIAVAVVLEYGARGTYSMNIAEDIFDAYFYGKTVDQNGDLVMPDSKPNED</sequence>
<reference evidence="13" key="1">
    <citation type="submission" date="2020-08" db="EMBL/GenBank/DDBJ databases">
        <title>Genome public.</title>
        <authorList>
            <person name="Liu C."/>
            <person name="Sun Q."/>
        </authorList>
    </citation>
    <scope>NUCLEOTIDE SEQUENCE</scope>
    <source>
        <strain evidence="13">NSJ-40</strain>
    </source>
</reference>
<evidence type="ECO:0000259" key="11">
    <source>
        <dbReference type="Pfam" id="PF00905"/>
    </source>
</evidence>
<protein>
    <submittedName>
        <fullName evidence="13">Penicillin-binding protein</fullName>
    </submittedName>
</protein>